<dbReference type="Gene3D" id="1.10.8.10">
    <property type="entry name" value="DNA helicase RuvA subunit, C-terminal domain"/>
    <property type="match status" value="1"/>
</dbReference>
<dbReference type="GO" id="GO:0120025">
    <property type="term" value="C:plasma membrane bounded cell projection"/>
    <property type="evidence" value="ECO:0007669"/>
    <property type="project" value="UniProtKB-ARBA"/>
</dbReference>
<dbReference type="GO" id="GO:0043050">
    <property type="term" value="P:nematode pharyngeal pumping"/>
    <property type="evidence" value="ECO:0007669"/>
    <property type="project" value="UniProtKB-ARBA"/>
</dbReference>
<gene>
    <name evidence="13" type="ORF">CBOVIS_LOCUS4726</name>
</gene>
<evidence type="ECO:0000256" key="11">
    <source>
        <dbReference type="PROSITE-ProRule" id="PRU10141"/>
    </source>
</evidence>
<dbReference type="Proteomes" id="UP000494206">
    <property type="component" value="Unassembled WGS sequence"/>
</dbReference>
<dbReference type="EMBL" id="CADEPM010000003">
    <property type="protein sequence ID" value="CAB3402056.1"/>
    <property type="molecule type" value="Genomic_DNA"/>
</dbReference>
<dbReference type="Gene3D" id="3.30.200.20">
    <property type="entry name" value="Phosphorylase Kinase, domain 1"/>
    <property type="match status" value="1"/>
</dbReference>
<dbReference type="Pfam" id="PF00069">
    <property type="entry name" value="Pkinase"/>
    <property type="match status" value="1"/>
</dbReference>
<dbReference type="AlphaFoldDB" id="A0A8S1EEF9"/>
<evidence type="ECO:0000256" key="8">
    <source>
        <dbReference type="ARBA" id="ARBA00022840"/>
    </source>
</evidence>
<evidence type="ECO:0000256" key="7">
    <source>
        <dbReference type="ARBA" id="ARBA00022777"/>
    </source>
</evidence>
<keyword evidence="14" id="KW-1185">Reference proteome</keyword>
<dbReference type="FunFam" id="1.10.510.10:FF:000407">
    <property type="entry name" value="Non-specific serine/threonine protein kinase"/>
    <property type="match status" value="1"/>
</dbReference>
<evidence type="ECO:0000256" key="5">
    <source>
        <dbReference type="ARBA" id="ARBA00022679"/>
    </source>
</evidence>
<comment type="catalytic activity">
    <reaction evidence="9">
        <text>L-threonyl-[protein] + ATP = O-phospho-L-threonyl-[protein] + ADP + H(+)</text>
        <dbReference type="Rhea" id="RHEA:46608"/>
        <dbReference type="Rhea" id="RHEA-COMP:11060"/>
        <dbReference type="Rhea" id="RHEA-COMP:11605"/>
        <dbReference type="ChEBI" id="CHEBI:15378"/>
        <dbReference type="ChEBI" id="CHEBI:30013"/>
        <dbReference type="ChEBI" id="CHEBI:30616"/>
        <dbReference type="ChEBI" id="CHEBI:61977"/>
        <dbReference type="ChEBI" id="CHEBI:456216"/>
        <dbReference type="EC" id="2.7.11.1"/>
    </reaction>
</comment>
<dbReference type="Gene3D" id="1.10.510.10">
    <property type="entry name" value="Transferase(Phosphotransferase) domain 1"/>
    <property type="match status" value="1"/>
</dbReference>
<dbReference type="Pfam" id="PF21147">
    <property type="entry name" value="AMPK_alpha_AID"/>
    <property type="match status" value="1"/>
</dbReference>
<keyword evidence="7" id="KW-0418">Kinase</keyword>
<name>A0A8S1EEF9_9PELO</name>
<sequence>MKLDEPVLKIGNYILRETIGSGSFGKVKLGIEEKSQYKVAVKILNRKKMKEMDTVAKIRKEILHMEKLQHPHITRLFNVICSPSDIFVIMEYVSGGELFSYITRKGYLSVKESRKLFQQIISGVGYCHKHMIVHRDLKPENLLLDQYRNVKIADFGLSNLMTDGDFLQTSCGSPNYAAPELISSKLYAGPEVDLWSCGVILYAMLSGTLPFDDQHVPTLFQKIKTASFVIPANMDSQAADLICKMLKADPMKRATIKDIIDHEFFQKDLPYYLFPESGHGESSIVDIDAVQNVVEKYNVKEEDVTNALLGDNPHHHLAIAYHLVVNHKRNGDEETRKAIEDFYLLGQQGRHNKFPKNLAGIDLEKGFDATNTNKRKLWHLGVRSMSGPDETMMHIYKALKKNDLEWKVLNFYHIIVRNKPTEENPDPSRLSLQLYTLPDKQGYLLDFKSLCDEEETNLPASRCRSRQASMCAGRSIPGTPKCFDKATSPSIPIPSTVDDADMADKMSMTPTPKNISFSELTHLNSSSAIFSTCGDEFERSRSATMEFFMLCHTIMKSLLI</sequence>
<proteinExistence type="inferred from homology"/>
<evidence type="ECO:0000259" key="12">
    <source>
        <dbReference type="PROSITE" id="PS50011"/>
    </source>
</evidence>
<feature type="domain" description="Protein kinase" evidence="12">
    <location>
        <begin position="13"/>
        <end position="265"/>
    </location>
</feature>
<protein>
    <recommendedName>
        <fullName evidence="2">non-specific serine/threonine protein kinase</fullName>
        <ecNumber evidence="2">2.7.11.1</ecNumber>
    </recommendedName>
</protein>
<dbReference type="EC" id="2.7.11.1" evidence="2"/>
<keyword evidence="5" id="KW-0808">Transferase</keyword>
<dbReference type="InterPro" id="IPR000719">
    <property type="entry name" value="Prot_kinase_dom"/>
</dbReference>
<dbReference type="Gene3D" id="3.30.310.80">
    <property type="entry name" value="Kinase associated domain 1, KA1"/>
    <property type="match status" value="1"/>
</dbReference>
<evidence type="ECO:0000256" key="4">
    <source>
        <dbReference type="ARBA" id="ARBA00022553"/>
    </source>
</evidence>
<evidence type="ECO:0000256" key="2">
    <source>
        <dbReference type="ARBA" id="ARBA00012513"/>
    </source>
</evidence>
<dbReference type="SUPFAM" id="SSF56112">
    <property type="entry name" value="Protein kinase-like (PK-like)"/>
    <property type="match status" value="1"/>
</dbReference>
<evidence type="ECO:0000256" key="9">
    <source>
        <dbReference type="ARBA" id="ARBA00047899"/>
    </source>
</evidence>
<keyword evidence="8 11" id="KW-0067">ATP-binding</keyword>
<evidence type="ECO:0000256" key="10">
    <source>
        <dbReference type="ARBA" id="ARBA00048679"/>
    </source>
</evidence>
<evidence type="ECO:0000313" key="14">
    <source>
        <dbReference type="Proteomes" id="UP000494206"/>
    </source>
</evidence>
<comment type="similarity">
    <text evidence="1">Belongs to the protein kinase superfamily. CAMK Ser/Thr protein kinase family. SNF1 subfamily.</text>
</comment>
<dbReference type="InterPro" id="IPR008271">
    <property type="entry name" value="Ser/Thr_kinase_AS"/>
</dbReference>
<dbReference type="PROSITE" id="PS50011">
    <property type="entry name" value="PROTEIN_KINASE_DOM"/>
    <property type="match status" value="1"/>
</dbReference>
<dbReference type="FunFam" id="1.10.8.10:FF:000055">
    <property type="entry name" value="Non-specific serine/threonine protein kinase"/>
    <property type="match status" value="1"/>
</dbReference>
<dbReference type="PROSITE" id="PS00107">
    <property type="entry name" value="PROTEIN_KINASE_ATP"/>
    <property type="match status" value="1"/>
</dbReference>
<evidence type="ECO:0000256" key="6">
    <source>
        <dbReference type="ARBA" id="ARBA00022741"/>
    </source>
</evidence>
<dbReference type="CDD" id="cd14336">
    <property type="entry name" value="UBA_AID_AMPKalpha"/>
    <property type="match status" value="1"/>
</dbReference>
<keyword evidence="4" id="KW-0597">Phosphoprotein</keyword>
<dbReference type="InterPro" id="IPR032270">
    <property type="entry name" value="AMPK_C"/>
</dbReference>
<dbReference type="PROSITE" id="PS00108">
    <property type="entry name" value="PROTEIN_KINASE_ST"/>
    <property type="match status" value="1"/>
</dbReference>
<evidence type="ECO:0000313" key="13">
    <source>
        <dbReference type="EMBL" id="CAB3402056.1"/>
    </source>
</evidence>
<dbReference type="InterPro" id="IPR017441">
    <property type="entry name" value="Protein_kinase_ATP_BS"/>
</dbReference>
<dbReference type="Pfam" id="PF16579">
    <property type="entry name" value="AdenylateSensor"/>
    <property type="match status" value="1"/>
</dbReference>
<accession>A0A8S1EEF9</accession>
<comment type="catalytic activity">
    <reaction evidence="10">
        <text>L-seryl-[protein] + ATP = O-phospho-L-seryl-[protein] + ADP + H(+)</text>
        <dbReference type="Rhea" id="RHEA:17989"/>
        <dbReference type="Rhea" id="RHEA-COMP:9863"/>
        <dbReference type="Rhea" id="RHEA-COMP:11604"/>
        <dbReference type="ChEBI" id="CHEBI:15378"/>
        <dbReference type="ChEBI" id="CHEBI:29999"/>
        <dbReference type="ChEBI" id="CHEBI:30616"/>
        <dbReference type="ChEBI" id="CHEBI:83421"/>
        <dbReference type="ChEBI" id="CHEBI:456216"/>
        <dbReference type="EC" id="2.7.11.1"/>
    </reaction>
</comment>
<dbReference type="GO" id="GO:0035556">
    <property type="term" value="P:intracellular signal transduction"/>
    <property type="evidence" value="ECO:0007669"/>
    <property type="project" value="TreeGrafter"/>
</dbReference>
<feature type="binding site" evidence="11">
    <location>
        <position position="42"/>
    </location>
    <ligand>
        <name>ATP</name>
        <dbReference type="ChEBI" id="CHEBI:30616"/>
    </ligand>
</feature>
<dbReference type="OrthoDB" id="193931at2759"/>
<keyword evidence="3" id="KW-0723">Serine/threonine-protein kinase</keyword>
<keyword evidence="6 11" id="KW-0547">Nucleotide-binding</keyword>
<dbReference type="PANTHER" id="PTHR24346:SF110">
    <property type="entry name" value="NON-SPECIFIC SERINE_THREONINE PROTEIN KINASE"/>
    <property type="match status" value="1"/>
</dbReference>
<dbReference type="InterPro" id="IPR011009">
    <property type="entry name" value="Kinase-like_dom_sf"/>
</dbReference>
<organism evidence="13 14">
    <name type="scientific">Caenorhabditis bovis</name>
    <dbReference type="NCBI Taxonomy" id="2654633"/>
    <lineage>
        <taxon>Eukaryota</taxon>
        <taxon>Metazoa</taxon>
        <taxon>Ecdysozoa</taxon>
        <taxon>Nematoda</taxon>
        <taxon>Chromadorea</taxon>
        <taxon>Rhabditida</taxon>
        <taxon>Rhabditina</taxon>
        <taxon>Rhabditomorpha</taxon>
        <taxon>Rhabditoidea</taxon>
        <taxon>Rhabditidae</taxon>
        <taxon>Peloderinae</taxon>
        <taxon>Caenorhabditis</taxon>
    </lineage>
</organism>
<dbReference type="InterPro" id="IPR028375">
    <property type="entry name" value="KA1/Ssp2_C"/>
</dbReference>
<dbReference type="PANTHER" id="PTHR24346">
    <property type="entry name" value="MAP/MICROTUBULE AFFINITY-REGULATING KINASE"/>
    <property type="match status" value="1"/>
</dbReference>
<dbReference type="GO" id="GO:0005524">
    <property type="term" value="F:ATP binding"/>
    <property type="evidence" value="ECO:0007669"/>
    <property type="project" value="UniProtKB-UniRule"/>
</dbReference>
<dbReference type="GO" id="GO:0005737">
    <property type="term" value="C:cytoplasm"/>
    <property type="evidence" value="ECO:0007669"/>
    <property type="project" value="TreeGrafter"/>
</dbReference>
<dbReference type="InterPro" id="IPR049020">
    <property type="entry name" value="PRKAA1/2_AID"/>
</dbReference>
<evidence type="ECO:0000256" key="3">
    <source>
        <dbReference type="ARBA" id="ARBA00022527"/>
    </source>
</evidence>
<dbReference type="FunFam" id="3.30.200.20:FF:000042">
    <property type="entry name" value="Aurora kinase A"/>
    <property type="match status" value="1"/>
</dbReference>
<dbReference type="SMART" id="SM00220">
    <property type="entry name" value="S_TKc"/>
    <property type="match status" value="1"/>
</dbReference>
<dbReference type="SUPFAM" id="SSF103243">
    <property type="entry name" value="KA1-like"/>
    <property type="match status" value="1"/>
</dbReference>
<comment type="caution">
    <text evidence="13">The sequence shown here is derived from an EMBL/GenBank/DDBJ whole genome shotgun (WGS) entry which is preliminary data.</text>
</comment>
<reference evidence="13 14" key="1">
    <citation type="submission" date="2020-04" db="EMBL/GenBank/DDBJ databases">
        <authorList>
            <person name="Laetsch R D."/>
            <person name="Stevens L."/>
            <person name="Kumar S."/>
            <person name="Blaxter L. M."/>
        </authorList>
    </citation>
    <scope>NUCLEOTIDE SEQUENCE [LARGE SCALE GENOMIC DNA]</scope>
</reference>
<dbReference type="GO" id="GO:0004679">
    <property type="term" value="F:AMP-activated protein kinase activity"/>
    <property type="evidence" value="ECO:0007669"/>
    <property type="project" value="UniProtKB-ARBA"/>
</dbReference>
<evidence type="ECO:0000256" key="1">
    <source>
        <dbReference type="ARBA" id="ARBA00006234"/>
    </source>
</evidence>